<feature type="domain" description="C2H2-type" evidence="6">
    <location>
        <begin position="98"/>
        <end position="126"/>
    </location>
</feature>
<evidence type="ECO:0000256" key="2">
    <source>
        <dbReference type="ARBA" id="ARBA00022737"/>
    </source>
</evidence>
<dbReference type="InterPro" id="IPR036236">
    <property type="entry name" value="Znf_C2H2_sf"/>
</dbReference>
<evidence type="ECO:0000256" key="1">
    <source>
        <dbReference type="ARBA" id="ARBA00022723"/>
    </source>
</evidence>
<sequence length="175" mass="20811">MSENPKVYKCSEPNCGKVYKSRQEFRSHKRMLHSENSRIKCDLCHIELGVASFPTHLPLSERQIYKCSHCPKQFLDESQFKSHKKRHDPNSLFVPKEFPCPFCQHPLYSMSYLREHLTAKHLNEKSHKCDTCEKSFGWSNVAHIKDYKRFECWVPLRRLETQGPPKNYVEFVHNK</sequence>
<proteinExistence type="predicted"/>
<dbReference type="AlphaFoldDB" id="A0A226DF53"/>
<dbReference type="PANTHER" id="PTHR24409">
    <property type="entry name" value="ZINC FINGER PROTEIN 142"/>
    <property type="match status" value="1"/>
</dbReference>
<dbReference type="InterPro" id="IPR008598">
    <property type="entry name" value="Di19_Zn-bd"/>
</dbReference>
<gene>
    <name evidence="7" type="ORF">Fcan01_20981</name>
</gene>
<dbReference type="GO" id="GO:0005634">
    <property type="term" value="C:nucleus"/>
    <property type="evidence" value="ECO:0007669"/>
    <property type="project" value="TreeGrafter"/>
</dbReference>
<keyword evidence="1" id="KW-0479">Metal-binding</keyword>
<keyword evidence="2" id="KW-0677">Repeat</keyword>
<organism evidence="7 8">
    <name type="scientific">Folsomia candida</name>
    <name type="common">Springtail</name>
    <dbReference type="NCBI Taxonomy" id="158441"/>
    <lineage>
        <taxon>Eukaryota</taxon>
        <taxon>Metazoa</taxon>
        <taxon>Ecdysozoa</taxon>
        <taxon>Arthropoda</taxon>
        <taxon>Hexapoda</taxon>
        <taxon>Collembola</taxon>
        <taxon>Entomobryomorpha</taxon>
        <taxon>Isotomoidea</taxon>
        <taxon>Isotomidae</taxon>
        <taxon>Proisotominae</taxon>
        <taxon>Folsomia</taxon>
    </lineage>
</organism>
<accession>A0A226DF53</accession>
<dbReference type="Proteomes" id="UP000198287">
    <property type="component" value="Unassembled WGS sequence"/>
</dbReference>
<feature type="domain" description="C2H2-type" evidence="6">
    <location>
        <begin position="8"/>
        <end position="38"/>
    </location>
</feature>
<dbReference type="Gene3D" id="3.30.160.60">
    <property type="entry name" value="Classic Zinc Finger"/>
    <property type="match status" value="2"/>
</dbReference>
<name>A0A226DF53_FOLCA</name>
<dbReference type="GO" id="GO:0008270">
    <property type="term" value="F:zinc ion binding"/>
    <property type="evidence" value="ECO:0007669"/>
    <property type="project" value="UniProtKB-KW"/>
</dbReference>
<dbReference type="OrthoDB" id="6077919at2759"/>
<dbReference type="PROSITE" id="PS00028">
    <property type="entry name" value="ZINC_FINGER_C2H2_1"/>
    <property type="match status" value="3"/>
</dbReference>
<keyword evidence="4" id="KW-0862">Zinc</keyword>
<feature type="domain" description="C2H2-type" evidence="6">
    <location>
        <begin position="65"/>
        <end position="87"/>
    </location>
</feature>
<dbReference type="GO" id="GO:0000977">
    <property type="term" value="F:RNA polymerase II transcription regulatory region sequence-specific DNA binding"/>
    <property type="evidence" value="ECO:0007669"/>
    <property type="project" value="TreeGrafter"/>
</dbReference>
<evidence type="ECO:0000256" key="3">
    <source>
        <dbReference type="ARBA" id="ARBA00022771"/>
    </source>
</evidence>
<dbReference type="EMBL" id="LNIX01000019">
    <property type="protein sequence ID" value="OXA44205.1"/>
    <property type="molecule type" value="Genomic_DNA"/>
</dbReference>
<dbReference type="InterPro" id="IPR013087">
    <property type="entry name" value="Znf_C2H2_type"/>
</dbReference>
<comment type="caution">
    <text evidence="7">The sequence shown here is derived from an EMBL/GenBank/DDBJ whole genome shotgun (WGS) entry which is preliminary data.</text>
</comment>
<keyword evidence="8" id="KW-1185">Reference proteome</keyword>
<protein>
    <submittedName>
        <fullName evidence="7">Zinc finger protein 57</fullName>
    </submittedName>
</protein>
<dbReference type="Pfam" id="PF00096">
    <property type="entry name" value="zf-C2H2"/>
    <property type="match status" value="1"/>
</dbReference>
<dbReference type="SUPFAM" id="SSF57667">
    <property type="entry name" value="beta-beta-alpha zinc fingers"/>
    <property type="match status" value="3"/>
</dbReference>
<dbReference type="GO" id="GO:0000981">
    <property type="term" value="F:DNA-binding transcription factor activity, RNA polymerase II-specific"/>
    <property type="evidence" value="ECO:0007669"/>
    <property type="project" value="TreeGrafter"/>
</dbReference>
<evidence type="ECO:0000256" key="4">
    <source>
        <dbReference type="ARBA" id="ARBA00022833"/>
    </source>
</evidence>
<dbReference type="SMART" id="SM00355">
    <property type="entry name" value="ZnF_C2H2"/>
    <property type="match status" value="3"/>
</dbReference>
<evidence type="ECO:0000259" key="6">
    <source>
        <dbReference type="PROSITE" id="PS50157"/>
    </source>
</evidence>
<keyword evidence="3 5" id="KW-0863">Zinc-finger</keyword>
<dbReference type="PROSITE" id="PS50157">
    <property type="entry name" value="ZINC_FINGER_C2H2_2"/>
    <property type="match status" value="3"/>
</dbReference>
<evidence type="ECO:0000313" key="7">
    <source>
        <dbReference type="EMBL" id="OXA44205.1"/>
    </source>
</evidence>
<evidence type="ECO:0000313" key="8">
    <source>
        <dbReference type="Proteomes" id="UP000198287"/>
    </source>
</evidence>
<dbReference type="PANTHER" id="PTHR24409:SF295">
    <property type="entry name" value="AZ2-RELATED"/>
    <property type="match status" value="1"/>
</dbReference>
<evidence type="ECO:0000256" key="5">
    <source>
        <dbReference type="PROSITE-ProRule" id="PRU00042"/>
    </source>
</evidence>
<dbReference type="Pfam" id="PF05605">
    <property type="entry name" value="zf-Di19"/>
    <property type="match status" value="1"/>
</dbReference>
<reference evidence="7 8" key="1">
    <citation type="submission" date="2015-12" db="EMBL/GenBank/DDBJ databases">
        <title>The genome of Folsomia candida.</title>
        <authorList>
            <person name="Faddeeva A."/>
            <person name="Derks M.F."/>
            <person name="Anvar Y."/>
            <person name="Smit S."/>
            <person name="Van Straalen N."/>
            <person name="Roelofs D."/>
        </authorList>
    </citation>
    <scope>NUCLEOTIDE SEQUENCE [LARGE SCALE GENOMIC DNA]</scope>
    <source>
        <strain evidence="7 8">VU population</strain>
        <tissue evidence="7">Whole body</tissue>
    </source>
</reference>